<name>A0ABQ9HM12_9NEOP</name>
<dbReference type="EMBL" id="JARBHB010000004">
    <property type="protein sequence ID" value="KAJ8885419.1"/>
    <property type="molecule type" value="Genomic_DNA"/>
</dbReference>
<organism evidence="1 2">
    <name type="scientific">Dryococelus australis</name>
    <dbReference type="NCBI Taxonomy" id="614101"/>
    <lineage>
        <taxon>Eukaryota</taxon>
        <taxon>Metazoa</taxon>
        <taxon>Ecdysozoa</taxon>
        <taxon>Arthropoda</taxon>
        <taxon>Hexapoda</taxon>
        <taxon>Insecta</taxon>
        <taxon>Pterygota</taxon>
        <taxon>Neoptera</taxon>
        <taxon>Polyneoptera</taxon>
        <taxon>Phasmatodea</taxon>
        <taxon>Verophasmatodea</taxon>
        <taxon>Anareolatae</taxon>
        <taxon>Phasmatidae</taxon>
        <taxon>Eurycanthinae</taxon>
        <taxon>Dryococelus</taxon>
    </lineage>
</organism>
<protein>
    <recommendedName>
        <fullName evidence="3">Transposase</fullName>
    </recommendedName>
</protein>
<evidence type="ECO:0008006" key="3">
    <source>
        <dbReference type="Google" id="ProtNLM"/>
    </source>
</evidence>
<dbReference type="InterPro" id="IPR036397">
    <property type="entry name" value="RNaseH_sf"/>
</dbReference>
<reference evidence="1 2" key="1">
    <citation type="submission" date="2023-02" db="EMBL/GenBank/DDBJ databases">
        <title>LHISI_Scaffold_Assembly.</title>
        <authorList>
            <person name="Stuart O.P."/>
            <person name="Cleave R."/>
            <person name="Magrath M.J.L."/>
            <person name="Mikheyev A.S."/>
        </authorList>
    </citation>
    <scope>NUCLEOTIDE SEQUENCE [LARGE SCALE GENOMIC DNA]</scope>
    <source>
        <strain evidence="1">Daus_M_001</strain>
        <tissue evidence="1">Leg muscle</tissue>
    </source>
</reference>
<comment type="caution">
    <text evidence="1">The sequence shown here is derived from an EMBL/GenBank/DDBJ whole genome shotgun (WGS) entry which is preliminary data.</text>
</comment>
<proteinExistence type="predicted"/>
<dbReference type="Gene3D" id="3.30.420.10">
    <property type="entry name" value="Ribonuclease H-like superfamily/Ribonuclease H"/>
    <property type="match status" value="1"/>
</dbReference>
<sequence length="70" mass="7918">MTLVYHRLANPTERQNRELKMQLRLCMGENHASCTKHLLAALFTLLTRTKQAMGNTPAQVLQGCDLLLPI</sequence>
<evidence type="ECO:0000313" key="2">
    <source>
        <dbReference type="Proteomes" id="UP001159363"/>
    </source>
</evidence>
<dbReference type="Proteomes" id="UP001159363">
    <property type="component" value="Chromosome X"/>
</dbReference>
<evidence type="ECO:0000313" key="1">
    <source>
        <dbReference type="EMBL" id="KAJ8885419.1"/>
    </source>
</evidence>
<accession>A0ABQ9HM12</accession>
<gene>
    <name evidence="1" type="ORF">PR048_011616</name>
</gene>
<keyword evidence="2" id="KW-1185">Reference proteome</keyword>